<dbReference type="eggNOG" id="COG4603">
    <property type="taxonomic scope" value="Bacteria"/>
</dbReference>
<keyword evidence="2" id="KW-1003">Cell membrane</keyword>
<evidence type="ECO:0000313" key="7">
    <source>
        <dbReference type="EMBL" id="ABL65039.1"/>
    </source>
</evidence>
<dbReference type="InterPro" id="IPR001851">
    <property type="entry name" value="ABC_transp_permease"/>
</dbReference>
<feature type="transmembrane region" description="Helical" evidence="6">
    <location>
        <begin position="280"/>
        <end position="306"/>
    </location>
</feature>
<comment type="subcellular location">
    <subcellularLocation>
        <location evidence="1">Cell membrane</location>
        <topology evidence="1">Multi-pass membrane protein</topology>
    </subcellularLocation>
</comment>
<feature type="transmembrane region" description="Helical" evidence="6">
    <location>
        <begin position="109"/>
        <end position="130"/>
    </location>
</feature>
<dbReference type="EMBL" id="CP000492">
    <property type="protein sequence ID" value="ABL65039.1"/>
    <property type="molecule type" value="Genomic_DNA"/>
</dbReference>
<dbReference type="HOGENOM" id="CLU_040769_0_2_10"/>
<dbReference type="GO" id="GO:0005886">
    <property type="term" value="C:plasma membrane"/>
    <property type="evidence" value="ECO:0007669"/>
    <property type="project" value="UniProtKB-SubCell"/>
</dbReference>
<evidence type="ECO:0000256" key="2">
    <source>
        <dbReference type="ARBA" id="ARBA00022475"/>
    </source>
</evidence>
<organism evidence="7 8">
    <name type="scientific">Chlorobium phaeobacteroides (strain DSM 266 / SMG 266 / 2430)</name>
    <dbReference type="NCBI Taxonomy" id="290317"/>
    <lineage>
        <taxon>Bacteria</taxon>
        <taxon>Pseudomonadati</taxon>
        <taxon>Chlorobiota</taxon>
        <taxon>Chlorobiia</taxon>
        <taxon>Chlorobiales</taxon>
        <taxon>Chlorobiaceae</taxon>
        <taxon>Chlorobium/Pelodictyon group</taxon>
        <taxon>Chlorobium</taxon>
    </lineage>
</organism>
<feature type="transmembrane region" description="Helical" evidence="6">
    <location>
        <begin position="318"/>
        <end position="337"/>
    </location>
</feature>
<dbReference type="CDD" id="cd06580">
    <property type="entry name" value="TM_PBP1_transp_TpRbsC_like"/>
    <property type="match status" value="1"/>
</dbReference>
<evidence type="ECO:0000256" key="4">
    <source>
        <dbReference type="ARBA" id="ARBA00022989"/>
    </source>
</evidence>
<feature type="transmembrane region" description="Helical" evidence="6">
    <location>
        <begin position="193"/>
        <end position="212"/>
    </location>
</feature>
<protein>
    <submittedName>
        <fullName evidence="7">Nucleoside ABC transporter membrane protein</fullName>
    </submittedName>
</protein>
<name>A1BF62_CHLPD</name>
<dbReference type="Proteomes" id="UP000008701">
    <property type="component" value="Chromosome"/>
</dbReference>
<proteinExistence type="predicted"/>
<dbReference type="STRING" id="290317.Cpha266_0992"/>
<dbReference type="KEGG" id="cph:Cpha266_0992"/>
<dbReference type="Pfam" id="PF02653">
    <property type="entry name" value="BPD_transp_2"/>
    <property type="match status" value="1"/>
</dbReference>
<evidence type="ECO:0000256" key="5">
    <source>
        <dbReference type="ARBA" id="ARBA00023136"/>
    </source>
</evidence>
<evidence type="ECO:0000256" key="6">
    <source>
        <dbReference type="SAM" id="Phobius"/>
    </source>
</evidence>
<dbReference type="GO" id="GO:0022857">
    <property type="term" value="F:transmembrane transporter activity"/>
    <property type="evidence" value="ECO:0007669"/>
    <property type="project" value="InterPro"/>
</dbReference>
<feature type="transmembrane region" description="Helical" evidence="6">
    <location>
        <begin position="241"/>
        <end position="260"/>
    </location>
</feature>
<keyword evidence="4 6" id="KW-1133">Transmembrane helix</keyword>
<dbReference type="OrthoDB" id="45037at2"/>
<feature type="transmembrane region" description="Helical" evidence="6">
    <location>
        <begin position="84"/>
        <end position="103"/>
    </location>
</feature>
<keyword evidence="5 6" id="KW-0472">Membrane</keyword>
<evidence type="ECO:0000256" key="3">
    <source>
        <dbReference type="ARBA" id="ARBA00022692"/>
    </source>
</evidence>
<dbReference type="PANTHER" id="PTHR47089">
    <property type="entry name" value="ABC TRANSPORTER, PERMEASE PROTEIN"/>
    <property type="match status" value="1"/>
</dbReference>
<reference evidence="7 8" key="1">
    <citation type="submission" date="2006-12" db="EMBL/GenBank/DDBJ databases">
        <title>Complete sequence of Chlorobium phaeobacteroides DSM 266.</title>
        <authorList>
            <consortium name="US DOE Joint Genome Institute"/>
            <person name="Copeland A."/>
            <person name="Lucas S."/>
            <person name="Lapidus A."/>
            <person name="Barry K."/>
            <person name="Detter J.C."/>
            <person name="Glavina del Rio T."/>
            <person name="Hammon N."/>
            <person name="Israni S."/>
            <person name="Pitluck S."/>
            <person name="Goltsman E."/>
            <person name="Schmutz J."/>
            <person name="Larimer F."/>
            <person name="Land M."/>
            <person name="Hauser L."/>
            <person name="Mikhailova N."/>
            <person name="Li T."/>
            <person name="Overmann J."/>
            <person name="Bryant D.A."/>
            <person name="Richardson P."/>
        </authorList>
    </citation>
    <scope>NUCLEOTIDE SEQUENCE [LARGE SCALE GENOMIC DNA]</scope>
    <source>
        <strain evidence="7 8">DSM 266</strain>
    </source>
</reference>
<keyword evidence="8" id="KW-1185">Reference proteome</keyword>
<keyword evidence="3 6" id="KW-0812">Transmembrane</keyword>
<accession>A1BF62</accession>
<dbReference type="AlphaFoldDB" id="A1BF62"/>
<sequence length="342" mass="36185" precursor="true">MHKKTIRLLVPLLSITTALLCSALFIILAGEDPFVIYNKIYKATFGSGYGAGQIIFKTTTLIFTGLAVALPFKVRLFNIGGEGQLQVAAFASAVAGALLPAPFSPLFSIPLSMLAGMSAGAFWALLAGVMKVRFGINEVISTIMLNFIAQGLTGYLLTVHFAVPSTEHTAPINISSAIPHLDALTGWFRKSPANLSTVAAVICAVLSAVLLFKSRFGYEMRAVGLQPEAAEYAGISNNNHILGVMALAGALAGLGASNLVLGYKQYYESGLTTGAGFTGIAVALLAGAHPLLVMISALFFAFLEYGGLTVNAFIPKDIFMMIEAIIILLLLSFSSLFKNRQH</sequence>
<dbReference type="RefSeq" id="WP_011744866.1">
    <property type="nucleotide sequence ID" value="NC_008639.1"/>
</dbReference>
<feature type="transmembrane region" description="Helical" evidence="6">
    <location>
        <begin position="54"/>
        <end position="72"/>
    </location>
</feature>
<dbReference type="PANTHER" id="PTHR47089:SF1">
    <property type="entry name" value="GUANOSINE ABC TRANSPORTER PERMEASE PROTEIN NUPP"/>
    <property type="match status" value="1"/>
</dbReference>
<evidence type="ECO:0000256" key="1">
    <source>
        <dbReference type="ARBA" id="ARBA00004651"/>
    </source>
</evidence>
<gene>
    <name evidence="7" type="ordered locus">Cpha266_0992</name>
</gene>
<evidence type="ECO:0000313" key="8">
    <source>
        <dbReference type="Proteomes" id="UP000008701"/>
    </source>
</evidence>